<feature type="compositionally biased region" description="Basic residues" evidence="7">
    <location>
        <begin position="26"/>
        <end position="38"/>
    </location>
</feature>
<feature type="domain" description="Helicase ATP-binding" evidence="8">
    <location>
        <begin position="197"/>
        <end position="379"/>
    </location>
</feature>
<dbReference type="InterPro" id="IPR011545">
    <property type="entry name" value="DEAD/DEAH_box_helicase_dom"/>
</dbReference>
<feature type="compositionally biased region" description="Acidic residues" evidence="7">
    <location>
        <begin position="438"/>
        <end position="462"/>
    </location>
</feature>
<evidence type="ECO:0000256" key="5">
    <source>
        <dbReference type="PROSITE-ProRule" id="PRU00552"/>
    </source>
</evidence>
<dbReference type="SMART" id="SM00490">
    <property type="entry name" value="HELICc"/>
    <property type="match status" value="1"/>
</dbReference>
<feature type="compositionally biased region" description="Basic and acidic residues" evidence="7">
    <location>
        <begin position="914"/>
        <end position="934"/>
    </location>
</feature>
<dbReference type="AlphaFoldDB" id="A0A078ACA3"/>
<dbReference type="Gene3D" id="3.40.50.300">
    <property type="entry name" value="P-loop containing nucleotide triphosphate hydrolases"/>
    <property type="match status" value="2"/>
</dbReference>
<sequence>MTIDSDSDVGPDVSTNSTSKIQKQQHDKKQKKNSKKQKQVIPGVDEEDIQLNREFQLQDEGDFYKGMKNNQTAGSTQRGVGDSKSIWNFQDTIKTDQQKQKYNQELAEEKEKQNFKNLEEKIVKILDDYGLTISDNEQDQPKQNQGPKPQIQKTDAKVHYDKEDLISFHQLFISKPLVKACQDLEYDHPTVIQRKVIPAIIEGNDILAHAVTGSGKTASYLLPIMEKYLRLRASNKASLGKLRYLILQPTRELAAQSYSMCQNLSKYLPQDSFNTSVVFGGSSLGHQKRELENQPDMVIGTIGRILDHIHNTKGFTLENVDILVLDEADKLLEMGFKDELLEILKNCSNPKRQTLMVSATLNQDIKELAQLALKQALQFTVSQQQKLADNNSLRLTQYIVRLPENLEKIPKQKLERKANEDEEMDEEESEEKENLSGSEDELEGDDELDEDLDGDEDSEKDDDENKVVGKDDDEDLESEDSDPYGDEGLDSADDSDDSDDQKKKHNKKEKKQDFRKKKDQKPVHKLDPYLIRREATLLNLVKKHFKQRVIIFFNEKAQCHRMMILFRIYGLDATEVHGNLTQQERMQNIELFQSGQVEYLLATDLVARGLDLPQVKTVINFSFPTEPKRYLHRIGRTARAGAHGVAITICNDEERKEIKKLTRKLGQQVSTYTLQTQQVKRIFTKISAQLDQIVKEISVEEKADREMEEALMQAKRAENMIKYKDEIMNRPKKHWQKSNDQKKDNKEKSKKELDSIKNKFEQYQTQQSKEVRKRDQKMKSKEKKKLQPGQSKFEEDVEHDQAEKKPSQNKGGQQRDGDRSKTPFKKDQKPFKKRPNAQPINPKMNAKFDEKHAKLRKGRRDSKVMVKGKQSAGTQEKQKTRGEKWKERSEQKMKSKEGTGKGPSKGGKSFGGKKGFEGKKKGFEGKKSFGDKKFNKNNNGNKRQKR</sequence>
<dbReference type="PANTHER" id="PTHR47959:SF1">
    <property type="entry name" value="ATP-DEPENDENT RNA HELICASE DBPA"/>
    <property type="match status" value="1"/>
</dbReference>
<keyword evidence="6" id="KW-0175">Coiled coil</keyword>
<gene>
    <name evidence="11" type="primary">Contig11473.g12273</name>
    <name evidence="11" type="ORF">STYLEM_8213</name>
</gene>
<keyword evidence="12" id="KW-1185">Reference proteome</keyword>
<feature type="region of interest" description="Disordered" evidence="7">
    <location>
        <begin position="728"/>
        <end position="946"/>
    </location>
</feature>
<feature type="compositionally biased region" description="Gly residues" evidence="7">
    <location>
        <begin position="900"/>
        <end position="913"/>
    </location>
</feature>
<dbReference type="SMART" id="SM00487">
    <property type="entry name" value="DEXDc"/>
    <property type="match status" value="1"/>
</dbReference>
<evidence type="ECO:0000256" key="3">
    <source>
        <dbReference type="ARBA" id="ARBA00022806"/>
    </source>
</evidence>
<dbReference type="SUPFAM" id="SSF52540">
    <property type="entry name" value="P-loop containing nucleoside triphosphate hydrolases"/>
    <property type="match status" value="1"/>
</dbReference>
<feature type="compositionally biased region" description="Polar residues" evidence="7">
    <location>
        <begin position="68"/>
        <end position="78"/>
    </location>
</feature>
<evidence type="ECO:0000256" key="6">
    <source>
        <dbReference type="SAM" id="Coils"/>
    </source>
</evidence>
<feature type="compositionally biased region" description="Basic and acidic residues" evidence="7">
    <location>
        <begin position="769"/>
        <end position="779"/>
    </location>
</feature>
<dbReference type="PROSITE" id="PS51192">
    <property type="entry name" value="HELICASE_ATP_BIND_1"/>
    <property type="match status" value="1"/>
</dbReference>
<feature type="compositionally biased region" description="Acidic residues" evidence="7">
    <location>
        <begin position="420"/>
        <end position="431"/>
    </location>
</feature>
<feature type="compositionally biased region" description="Basic and acidic residues" evidence="7">
    <location>
        <begin position="813"/>
        <end position="830"/>
    </location>
</feature>
<dbReference type="Pfam" id="PF00270">
    <property type="entry name" value="DEAD"/>
    <property type="match status" value="1"/>
</dbReference>
<dbReference type="InterPro" id="IPR050079">
    <property type="entry name" value="DEAD_box_RNA_helicase"/>
</dbReference>
<dbReference type="OrthoDB" id="10259843at2759"/>
<evidence type="ECO:0000259" key="8">
    <source>
        <dbReference type="PROSITE" id="PS51192"/>
    </source>
</evidence>
<dbReference type="Proteomes" id="UP000039865">
    <property type="component" value="Unassembled WGS sequence"/>
</dbReference>
<dbReference type="GO" id="GO:0005524">
    <property type="term" value="F:ATP binding"/>
    <property type="evidence" value="ECO:0007669"/>
    <property type="project" value="UniProtKB-KW"/>
</dbReference>
<protein>
    <submittedName>
        <fullName evidence="11">Rna helicase</fullName>
    </submittedName>
</protein>
<evidence type="ECO:0000256" key="2">
    <source>
        <dbReference type="ARBA" id="ARBA00022801"/>
    </source>
</evidence>
<dbReference type="InterPro" id="IPR014001">
    <property type="entry name" value="Helicase_ATP-bd"/>
</dbReference>
<reference evidence="11 12" key="1">
    <citation type="submission" date="2014-06" db="EMBL/GenBank/DDBJ databases">
        <authorList>
            <person name="Swart Estienne"/>
        </authorList>
    </citation>
    <scope>NUCLEOTIDE SEQUENCE [LARGE SCALE GENOMIC DNA]</scope>
    <source>
        <strain evidence="11 12">130c</strain>
    </source>
</reference>
<evidence type="ECO:0000259" key="10">
    <source>
        <dbReference type="PROSITE" id="PS51195"/>
    </source>
</evidence>
<keyword evidence="3 11" id="KW-0347">Helicase</keyword>
<dbReference type="OMA" id="MEAVPFY"/>
<dbReference type="InParanoid" id="A0A078ACA3"/>
<keyword evidence="1" id="KW-0547">Nucleotide-binding</keyword>
<organism evidence="11 12">
    <name type="scientific">Stylonychia lemnae</name>
    <name type="common">Ciliate</name>
    <dbReference type="NCBI Taxonomy" id="5949"/>
    <lineage>
        <taxon>Eukaryota</taxon>
        <taxon>Sar</taxon>
        <taxon>Alveolata</taxon>
        <taxon>Ciliophora</taxon>
        <taxon>Intramacronucleata</taxon>
        <taxon>Spirotrichea</taxon>
        <taxon>Stichotrichia</taxon>
        <taxon>Sporadotrichida</taxon>
        <taxon>Oxytrichidae</taxon>
        <taxon>Stylonychinae</taxon>
        <taxon>Stylonychia</taxon>
    </lineage>
</organism>
<dbReference type="InterPro" id="IPR001650">
    <property type="entry name" value="Helicase_C-like"/>
</dbReference>
<dbReference type="InterPro" id="IPR000629">
    <property type="entry name" value="RNA-helicase_DEAD-box_CS"/>
</dbReference>
<feature type="compositionally biased region" description="Polar residues" evidence="7">
    <location>
        <begin position="141"/>
        <end position="153"/>
    </location>
</feature>
<evidence type="ECO:0000256" key="1">
    <source>
        <dbReference type="ARBA" id="ARBA00022741"/>
    </source>
</evidence>
<keyword evidence="2" id="KW-0378">Hydrolase</keyword>
<dbReference type="GO" id="GO:0016787">
    <property type="term" value="F:hydrolase activity"/>
    <property type="evidence" value="ECO:0007669"/>
    <property type="project" value="UniProtKB-KW"/>
</dbReference>
<evidence type="ECO:0000259" key="9">
    <source>
        <dbReference type="PROSITE" id="PS51194"/>
    </source>
</evidence>
<dbReference type="CDD" id="cd18787">
    <property type="entry name" value="SF2_C_DEAD"/>
    <property type="match status" value="1"/>
</dbReference>
<feature type="compositionally biased region" description="Basic and acidic residues" evidence="7">
    <location>
        <begin position="876"/>
        <end position="899"/>
    </location>
</feature>
<dbReference type="PROSITE" id="PS51194">
    <property type="entry name" value="HELICASE_CTER"/>
    <property type="match status" value="1"/>
</dbReference>
<dbReference type="Pfam" id="PF00271">
    <property type="entry name" value="Helicase_C"/>
    <property type="match status" value="1"/>
</dbReference>
<accession>A0A078ACA3</accession>
<feature type="coiled-coil region" evidence="6">
    <location>
        <begin position="92"/>
        <end position="128"/>
    </location>
</feature>
<evidence type="ECO:0000256" key="7">
    <source>
        <dbReference type="SAM" id="MobiDB-lite"/>
    </source>
</evidence>
<keyword evidence="4" id="KW-0067">ATP-binding</keyword>
<feature type="compositionally biased region" description="Basic residues" evidence="7">
    <location>
        <begin position="503"/>
        <end position="519"/>
    </location>
</feature>
<dbReference type="PANTHER" id="PTHR47959">
    <property type="entry name" value="ATP-DEPENDENT RNA HELICASE RHLE-RELATED"/>
    <property type="match status" value="1"/>
</dbReference>
<feature type="short sequence motif" description="Q motif" evidence="5">
    <location>
        <begin position="166"/>
        <end position="194"/>
    </location>
</feature>
<evidence type="ECO:0000313" key="12">
    <source>
        <dbReference type="Proteomes" id="UP000039865"/>
    </source>
</evidence>
<feature type="compositionally biased region" description="Basic and acidic residues" evidence="7">
    <location>
        <begin position="737"/>
        <end position="760"/>
    </location>
</feature>
<dbReference type="EMBL" id="CCKQ01007803">
    <property type="protein sequence ID" value="CDW79227.1"/>
    <property type="molecule type" value="Genomic_DNA"/>
</dbReference>
<feature type="domain" description="DEAD-box RNA helicase Q" evidence="10">
    <location>
        <begin position="166"/>
        <end position="194"/>
    </location>
</feature>
<name>A0A078ACA3_STYLE</name>
<feature type="compositionally biased region" description="Low complexity" evidence="7">
    <location>
        <begin position="936"/>
        <end position="946"/>
    </location>
</feature>
<feature type="compositionally biased region" description="Acidic residues" evidence="7">
    <location>
        <begin position="471"/>
        <end position="499"/>
    </location>
</feature>
<dbReference type="PROSITE" id="PS51195">
    <property type="entry name" value="Q_MOTIF"/>
    <property type="match status" value="1"/>
</dbReference>
<feature type="region of interest" description="Disordered" evidence="7">
    <location>
        <begin position="59"/>
        <end position="83"/>
    </location>
</feature>
<evidence type="ECO:0000256" key="4">
    <source>
        <dbReference type="ARBA" id="ARBA00022840"/>
    </source>
</evidence>
<feature type="region of interest" description="Disordered" evidence="7">
    <location>
        <begin position="134"/>
        <end position="156"/>
    </location>
</feature>
<feature type="region of interest" description="Disordered" evidence="7">
    <location>
        <begin position="411"/>
        <end position="521"/>
    </location>
</feature>
<dbReference type="InterPro" id="IPR027417">
    <property type="entry name" value="P-loop_NTPase"/>
</dbReference>
<dbReference type="InterPro" id="IPR014014">
    <property type="entry name" value="RNA_helicase_DEAD_Q_motif"/>
</dbReference>
<dbReference type="GO" id="GO:0005829">
    <property type="term" value="C:cytosol"/>
    <property type="evidence" value="ECO:0007669"/>
    <property type="project" value="TreeGrafter"/>
</dbReference>
<dbReference type="GO" id="GO:0003724">
    <property type="term" value="F:RNA helicase activity"/>
    <property type="evidence" value="ECO:0007669"/>
    <property type="project" value="InterPro"/>
</dbReference>
<feature type="domain" description="Helicase C-terminal" evidence="9">
    <location>
        <begin position="536"/>
        <end position="680"/>
    </location>
</feature>
<dbReference type="PROSITE" id="PS00039">
    <property type="entry name" value="DEAD_ATP_HELICASE"/>
    <property type="match status" value="1"/>
</dbReference>
<dbReference type="GO" id="GO:0003676">
    <property type="term" value="F:nucleic acid binding"/>
    <property type="evidence" value="ECO:0007669"/>
    <property type="project" value="InterPro"/>
</dbReference>
<dbReference type="FunCoup" id="A0A078ACA3">
    <property type="interactions" value="228"/>
</dbReference>
<proteinExistence type="predicted"/>
<evidence type="ECO:0000313" key="11">
    <source>
        <dbReference type="EMBL" id="CDW79227.1"/>
    </source>
</evidence>
<feature type="region of interest" description="Disordered" evidence="7">
    <location>
        <begin position="1"/>
        <end position="47"/>
    </location>
</feature>